<evidence type="ECO:0000313" key="3">
    <source>
        <dbReference type="Proteomes" id="UP000694844"/>
    </source>
</evidence>
<feature type="domain" description="CARD" evidence="2">
    <location>
        <begin position="1"/>
        <end position="101"/>
    </location>
</feature>
<sequence length="434" mass="51270">MDTNRKLIIHKDETTEQKIKENWGLVKRNVKLSDVVDPLIENGIITPDQWMDIKTRQVGEPEKMEEFLYILLKQNSKAFKVFKDALRATGFQHIADCIEGISNDKSYFQTKPDFKNRMINSETAEEKDDNGDKESADTVRQKDLDEMKQEIGDKLRSIEENLESGRKQDRDQLLSLLQEHKHLKLDYEKLQSQRFELSERMESLLKVVDKLNNRQEEKEREYLELKKSNIELKDDLMRQNLKHSKINNEKEKEMEELENKLQKKIDEYESLQRTNEILKIDHEERLNRLRAINMVKVRLEGEQKEADAKLQALDRQAKEAEIKHGHEVAKLQSNIDRKSMCIEELEKDKSELAQRLSLAEKENEKLKSKIKKLEDAQRKTEDEKELLSIRLRQYELQKGNSSMTKTQNCKGSSKRKPNHKSQQKQVKGEKKKET</sequence>
<accession>A0A8B8B2H8</accession>
<gene>
    <name evidence="4" type="primary">LOC111106448</name>
</gene>
<dbReference type="Gene3D" id="1.10.533.10">
    <property type="entry name" value="Death Domain, Fas"/>
    <property type="match status" value="1"/>
</dbReference>
<organism evidence="3 4">
    <name type="scientific">Crassostrea virginica</name>
    <name type="common">Eastern oyster</name>
    <dbReference type="NCBI Taxonomy" id="6565"/>
    <lineage>
        <taxon>Eukaryota</taxon>
        <taxon>Metazoa</taxon>
        <taxon>Spiralia</taxon>
        <taxon>Lophotrochozoa</taxon>
        <taxon>Mollusca</taxon>
        <taxon>Bivalvia</taxon>
        <taxon>Autobranchia</taxon>
        <taxon>Pteriomorphia</taxon>
        <taxon>Ostreida</taxon>
        <taxon>Ostreoidea</taxon>
        <taxon>Ostreidae</taxon>
        <taxon>Crassostrea</taxon>
    </lineage>
</organism>
<reference evidence="4" key="1">
    <citation type="submission" date="2025-08" db="UniProtKB">
        <authorList>
            <consortium name="RefSeq"/>
        </authorList>
    </citation>
    <scope>IDENTIFICATION</scope>
    <source>
        <tissue evidence="4">Whole sample</tissue>
    </source>
</reference>
<proteinExistence type="predicted"/>
<dbReference type="GeneID" id="111106448"/>
<evidence type="ECO:0000313" key="4">
    <source>
        <dbReference type="RefSeq" id="XP_022296829.1"/>
    </source>
</evidence>
<dbReference type="SUPFAM" id="SSF47986">
    <property type="entry name" value="DEATH domain"/>
    <property type="match status" value="1"/>
</dbReference>
<feature type="region of interest" description="Disordered" evidence="1">
    <location>
        <begin position="122"/>
        <end position="142"/>
    </location>
</feature>
<dbReference type="PROSITE" id="PS50209">
    <property type="entry name" value="CARD"/>
    <property type="match status" value="1"/>
</dbReference>
<dbReference type="InterPro" id="IPR011029">
    <property type="entry name" value="DEATH-like_dom_sf"/>
</dbReference>
<feature type="compositionally biased region" description="Polar residues" evidence="1">
    <location>
        <begin position="398"/>
        <end position="411"/>
    </location>
</feature>
<name>A0A8B8B2H8_CRAVI</name>
<feature type="region of interest" description="Disordered" evidence="1">
    <location>
        <begin position="396"/>
        <end position="434"/>
    </location>
</feature>
<feature type="region of interest" description="Disordered" evidence="1">
    <location>
        <begin position="361"/>
        <end position="383"/>
    </location>
</feature>
<feature type="compositionally biased region" description="Basic and acidic residues" evidence="1">
    <location>
        <begin position="130"/>
        <end position="142"/>
    </location>
</feature>
<protein>
    <submittedName>
        <fullName evidence="4">Interaptin-like</fullName>
    </submittedName>
</protein>
<feature type="compositionally biased region" description="Basic residues" evidence="1">
    <location>
        <begin position="412"/>
        <end position="422"/>
    </location>
</feature>
<dbReference type="GO" id="GO:0042981">
    <property type="term" value="P:regulation of apoptotic process"/>
    <property type="evidence" value="ECO:0007669"/>
    <property type="project" value="InterPro"/>
</dbReference>
<keyword evidence="3" id="KW-1185">Reference proteome</keyword>
<dbReference type="AlphaFoldDB" id="A0A8B8B2H8"/>
<dbReference type="OrthoDB" id="6106865at2759"/>
<dbReference type="CDD" id="cd01671">
    <property type="entry name" value="CARD"/>
    <property type="match status" value="1"/>
</dbReference>
<dbReference type="InterPro" id="IPR001315">
    <property type="entry name" value="CARD"/>
</dbReference>
<evidence type="ECO:0000256" key="1">
    <source>
        <dbReference type="SAM" id="MobiDB-lite"/>
    </source>
</evidence>
<dbReference type="RefSeq" id="XP_022296829.1">
    <property type="nucleotide sequence ID" value="XM_022441121.1"/>
</dbReference>
<dbReference type="KEGG" id="cvn:111106448"/>
<evidence type="ECO:0000259" key="2">
    <source>
        <dbReference type="PROSITE" id="PS50209"/>
    </source>
</evidence>
<dbReference type="Proteomes" id="UP000694844">
    <property type="component" value="Chromosome 8"/>
</dbReference>